<dbReference type="VEuPathDB" id="VectorBase:GAUT018026"/>
<dbReference type="Proteomes" id="UP000078200">
    <property type="component" value="Unassembled WGS sequence"/>
</dbReference>
<dbReference type="EnsemblMetazoa" id="GAUT018026-RA">
    <property type="protein sequence ID" value="GAUT018026-PA"/>
    <property type="gene ID" value="GAUT018026"/>
</dbReference>
<protein>
    <submittedName>
        <fullName evidence="1">Uncharacterized protein</fullName>
    </submittedName>
</protein>
<organism evidence="1 2">
    <name type="scientific">Glossina austeni</name>
    <name type="common">Savannah tsetse fly</name>
    <dbReference type="NCBI Taxonomy" id="7395"/>
    <lineage>
        <taxon>Eukaryota</taxon>
        <taxon>Metazoa</taxon>
        <taxon>Ecdysozoa</taxon>
        <taxon>Arthropoda</taxon>
        <taxon>Hexapoda</taxon>
        <taxon>Insecta</taxon>
        <taxon>Pterygota</taxon>
        <taxon>Neoptera</taxon>
        <taxon>Endopterygota</taxon>
        <taxon>Diptera</taxon>
        <taxon>Brachycera</taxon>
        <taxon>Muscomorpha</taxon>
        <taxon>Hippoboscoidea</taxon>
        <taxon>Glossinidae</taxon>
        <taxon>Glossina</taxon>
    </lineage>
</organism>
<evidence type="ECO:0000313" key="2">
    <source>
        <dbReference type="Proteomes" id="UP000078200"/>
    </source>
</evidence>
<sequence>MKLITVDGDIDTPFAESECLQNIPKFEFKVNFEQVCRLRLDGSGLRSKRGGDTRQCKDGLWQRLPIDDRDAICPSNVGEFSAGVCYSSSQVLIRFCPNAEHLSSVCNKK</sequence>
<evidence type="ECO:0000313" key="1">
    <source>
        <dbReference type="EnsemblMetazoa" id="GAUT018026-PA"/>
    </source>
</evidence>
<accession>A0A1A9UWF8</accession>
<name>A0A1A9UWF8_GLOAU</name>
<dbReference type="AlphaFoldDB" id="A0A1A9UWF8"/>
<proteinExistence type="predicted"/>
<reference evidence="1" key="1">
    <citation type="submission" date="2020-05" db="UniProtKB">
        <authorList>
            <consortium name="EnsemblMetazoa"/>
        </authorList>
    </citation>
    <scope>IDENTIFICATION</scope>
    <source>
        <strain evidence="1">TTRI</strain>
    </source>
</reference>
<keyword evidence="2" id="KW-1185">Reference proteome</keyword>